<dbReference type="Pfam" id="PF00571">
    <property type="entry name" value="CBS"/>
    <property type="match status" value="2"/>
</dbReference>
<dbReference type="GO" id="GO:0046872">
    <property type="term" value="F:metal ion binding"/>
    <property type="evidence" value="ECO:0007669"/>
    <property type="project" value="UniProtKB-KW"/>
</dbReference>
<dbReference type="NCBIfam" id="TIGR00393">
    <property type="entry name" value="kpsF"/>
    <property type="match status" value="1"/>
</dbReference>
<evidence type="ECO:0000256" key="7">
    <source>
        <dbReference type="ARBA" id="ARBA00023122"/>
    </source>
</evidence>
<dbReference type="PANTHER" id="PTHR42745:SF2">
    <property type="entry name" value="ARABINOSE 5-PHOSPHATE ISOMERASE GUTQ"/>
    <property type="match status" value="1"/>
</dbReference>
<proteinExistence type="inferred from homology"/>
<dbReference type="CDD" id="cd05014">
    <property type="entry name" value="SIS_Kpsf"/>
    <property type="match status" value="1"/>
</dbReference>
<dbReference type="Proteomes" id="UP000075346">
    <property type="component" value="Unassembled WGS sequence"/>
</dbReference>
<keyword evidence="7 12" id="KW-0129">CBS domain</keyword>
<evidence type="ECO:0000259" key="14">
    <source>
        <dbReference type="PROSITE" id="PS51464"/>
    </source>
</evidence>
<accession>A0A151KV95</accession>
<evidence type="ECO:0000313" key="16">
    <source>
        <dbReference type="Proteomes" id="UP000075346"/>
    </source>
</evidence>
<dbReference type="InterPro" id="IPR046348">
    <property type="entry name" value="SIS_dom_sf"/>
</dbReference>
<evidence type="ECO:0000256" key="12">
    <source>
        <dbReference type="PROSITE-ProRule" id="PRU00703"/>
    </source>
</evidence>
<comment type="catalytic activity">
    <reaction evidence="9">
        <text>D-arabinose 5-phosphate = D-ribulose 5-phosphate</text>
        <dbReference type="Rhea" id="RHEA:23104"/>
        <dbReference type="ChEBI" id="CHEBI:57693"/>
        <dbReference type="ChEBI" id="CHEBI:58121"/>
        <dbReference type="EC" id="5.3.1.13"/>
    </reaction>
</comment>
<evidence type="ECO:0000256" key="10">
    <source>
        <dbReference type="PIRSR" id="PIRSR004692-2"/>
    </source>
</evidence>
<sequence length="325" mass="34257">METHHSIEEICQLGRGVIEQELEQAKRLLNTLNQSFADTCQAILNCSGKVIVTGIGKSGHIGKKIAATLASTGSPAFFVHPAEALHGDLGMARHGDVVILISNSGEANEFKLMVPLLKRQEITTIGMTANLNSFLAKECHLALDIAAEKEACPLGLAPTASAANTLLLGDALALTVMTLRNFDHNDFALSHPAGSLGSRLLTRVEQLLDTPHKNAFCSPDSSLQEAVGVMCQTGFGLVAVAADGKLHGVFTDGDLRRSFAKGVAPDTAMGNLIKAGAVTVSQSILCTDALALMRQRAITALPVLNENSHFVGVINQYTIQKAGVS</sequence>
<keyword evidence="6" id="KW-0067">ATP-binding</keyword>
<evidence type="ECO:0000256" key="1">
    <source>
        <dbReference type="ARBA" id="ARBA00008165"/>
    </source>
</evidence>
<dbReference type="PROSITE" id="PS51464">
    <property type="entry name" value="SIS"/>
    <property type="match status" value="1"/>
</dbReference>
<feature type="domain" description="SIS" evidence="14">
    <location>
        <begin position="39"/>
        <end position="182"/>
    </location>
</feature>
<evidence type="ECO:0000256" key="3">
    <source>
        <dbReference type="ARBA" id="ARBA00022737"/>
    </source>
</evidence>
<evidence type="ECO:0000256" key="11">
    <source>
        <dbReference type="PIRSR" id="PIRSR004692-3"/>
    </source>
</evidence>
<feature type="domain" description="CBS" evidence="13">
    <location>
        <begin position="209"/>
        <end position="267"/>
    </location>
</feature>
<feature type="site" description="Catalytically relevant" evidence="11">
    <location>
        <position position="57"/>
    </location>
</feature>
<dbReference type="GO" id="GO:0005975">
    <property type="term" value="P:carbohydrate metabolic process"/>
    <property type="evidence" value="ECO:0007669"/>
    <property type="project" value="InterPro"/>
</dbReference>
<dbReference type="GO" id="GO:0019146">
    <property type="term" value="F:arabinose-5-phosphate isomerase activity"/>
    <property type="evidence" value="ECO:0007669"/>
    <property type="project" value="UniProtKB-EC"/>
</dbReference>
<dbReference type="InterPro" id="IPR035474">
    <property type="entry name" value="SIS_Kpsf"/>
</dbReference>
<dbReference type="SUPFAM" id="SSF54631">
    <property type="entry name" value="CBS-domain pair"/>
    <property type="match status" value="1"/>
</dbReference>
<comment type="similarity">
    <text evidence="1 9">Belongs to the SIS family. GutQ/KpsF subfamily.</text>
</comment>
<dbReference type="InterPro" id="IPR001347">
    <property type="entry name" value="SIS_dom"/>
</dbReference>
<dbReference type="FunFam" id="3.40.50.10490:FF:000011">
    <property type="entry name" value="Arabinose 5-phosphate isomerase"/>
    <property type="match status" value="1"/>
</dbReference>
<evidence type="ECO:0000256" key="8">
    <source>
        <dbReference type="ARBA" id="ARBA00023235"/>
    </source>
</evidence>
<reference evidence="16" key="1">
    <citation type="submission" date="2015-12" db="EMBL/GenBank/DDBJ databases">
        <authorList>
            <person name="Shamseldin A."/>
            <person name="Moawad H."/>
            <person name="Abd El-Rahim W.M."/>
            <person name="Sadowsky M.J."/>
        </authorList>
    </citation>
    <scope>NUCLEOTIDE SEQUENCE [LARGE SCALE GENOMIC DNA]</scope>
    <source>
        <strain evidence="16">2538-88</strain>
    </source>
</reference>
<dbReference type="EMBL" id="LOBR01000064">
    <property type="protein sequence ID" value="KYN85853.1"/>
    <property type="molecule type" value="Genomic_DNA"/>
</dbReference>
<dbReference type="AlphaFoldDB" id="A0A151KV95"/>
<dbReference type="Gene3D" id="3.40.50.10490">
    <property type="entry name" value="Glucose-6-phosphate isomerase like protein, domain 1"/>
    <property type="match status" value="1"/>
</dbReference>
<feature type="domain" description="CBS" evidence="13">
    <location>
        <begin position="272"/>
        <end position="325"/>
    </location>
</feature>
<evidence type="ECO:0000256" key="5">
    <source>
        <dbReference type="ARBA" id="ARBA00022833"/>
    </source>
</evidence>
<gene>
    <name evidence="15" type="ORF">ATY37_00235</name>
</gene>
<keyword evidence="2 10" id="KW-0479">Metal-binding</keyword>
<dbReference type="PIRSF" id="PIRSF004692">
    <property type="entry name" value="KdsD_KpsF"/>
    <property type="match status" value="1"/>
</dbReference>
<dbReference type="SUPFAM" id="SSF53697">
    <property type="entry name" value="SIS domain"/>
    <property type="match status" value="1"/>
</dbReference>
<comment type="caution">
    <text evidence="15">The sequence shown here is derived from an EMBL/GenBank/DDBJ whole genome shotgun (WGS) entry which is preliminary data.</text>
</comment>
<keyword evidence="5 10" id="KW-0862">Zinc</keyword>
<evidence type="ECO:0000256" key="2">
    <source>
        <dbReference type="ARBA" id="ARBA00022723"/>
    </source>
</evidence>
<feature type="site" description="Catalytically relevant" evidence="11">
    <location>
        <position position="191"/>
    </location>
</feature>
<protein>
    <recommendedName>
        <fullName evidence="9">Arabinose 5-phosphate isomerase</fullName>
        <shortName evidence="9">API</shortName>
        <ecNumber evidence="9">5.3.1.13</ecNumber>
    </recommendedName>
</protein>
<dbReference type="InterPro" id="IPR046342">
    <property type="entry name" value="CBS_dom_sf"/>
</dbReference>
<feature type="site" description="Catalytically relevant" evidence="11">
    <location>
        <position position="150"/>
    </location>
</feature>
<dbReference type="GO" id="GO:0005524">
    <property type="term" value="F:ATP binding"/>
    <property type="evidence" value="ECO:0007669"/>
    <property type="project" value="UniProtKB-KW"/>
</dbReference>
<dbReference type="InterPro" id="IPR004800">
    <property type="entry name" value="KdsD/KpsF-type"/>
</dbReference>
<evidence type="ECO:0000313" key="15">
    <source>
        <dbReference type="EMBL" id="KYN85853.1"/>
    </source>
</evidence>
<feature type="binding site" evidence="10">
    <location>
        <position position="80"/>
    </location>
    <ligand>
        <name>Zn(2+)</name>
        <dbReference type="ChEBI" id="CHEBI:29105"/>
    </ligand>
</feature>
<dbReference type="Pfam" id="PF01380">
    <property type="entry name" value="SIS"/>
    <property type="match status" value="1"/>
</dbReference>
<keyword evidence="3" id="KW-0677">Repeat</keyword>
<keyword evidence="4" id="KW-0547">Nucleotide-binding</keyword>
<dbReference type="RefSeq" id="WP_061897618.1">
    <property type="nucleotide sequence ID" value="NZ_LOBR01000064.1"/>
</dbReference>
<evidence type="ECO:0000259" key="13">
    <source>
        <dbReference type="PROSITE" id="PS51371"/>
    </source>
</evidence>
<evidence type="ECO:0000256" key="4">
    <source>
        <dbReference type="ARBA" id="ARBA00022741"/>
    </source>
</evidence>
<feature type="site" description="Catalytically relevant" evidence="11">
    <location>
        <position position="109"/>
    </location>
</feature>
<dbReference type="PANTHER" id="PTHR42745">
    <property type="match status" value="1"/>
</dbReference>
<name>A0A151KV95_9VIBR</name>
<dbReference type="GO" id="GO:1901135">
    <property type="term" value="P:carbohydrate derivative metabolic process"/>
    <property type="evidence" value="ECO:0007669"/>
    <property type="project" value="InterPro"/>
</dbReference>
<dbReference type="Gene3D" id="3.10.580.10">
    <property type="entry name" value="CBS-domain"/>
    <property type="match status" value="1"/>
</dbReference>
<dbReference type="InterPro" id="IPR050986">
    <property type="entry name" value="GutQ/KpsF_isomerases"/>
</dbReference>
<keyword evidence="8 9" id="KW-0413">Isomerase</keyword>
<organism evidence="15 16">
    <name type="scientific">Vibrio cidicii</name>
    <dbReference type="NCBI Taxonomy" id="1763883"/>
    <lineage>
        <taxon>Bacteria</taxon>
        <taxon>Pseudomonadati</taxon>
        <taxon>Pseudomonadota</taxon>
        <taxon>Gammaproteobacteria</taxon>
        <taxon>Vibrionales</taxon>
        <taxon>Vibrionaceae</taxon>
        <taxon>Vibrio</taxon>
    </lineage>
</organism>
<dbReference type="EC" id="5.3.1.13" evidence="9"/>
<evidence type="ECO:0000256" key="9">
    <source>
        <dbReference type="PIRNR" id="PIRNR004692"/>
    </source>
</evidence>
<evidence type="ECO:0000256" key="6">
    <source>
        <dbReference type="ARBA" id="ARBA00022840"/>
    </source>
</evidence>
<dbReference type="SMART" id="SM00116">
    <property type="entry name" value="CBS"/>
    <property type="match status" value="2"/>
</dbReference>
<dbReference type="InterPro" id="IPR000644">
    <property type="entry name" value="CBS_dom"/>
</dbReference>
<dbReference type="PROSITE" id="PS51371">
    <property type="entry name" value="CBS"/>
    <property type="match status" value="2"/>
</dbReference>